<comment type="caution">
    <text evidence="6">The sequence shown here is derived from an EMBL/GenBank/DDBJ whole genome shotgun (WGS) entry which is preliminary data.</text>
</comment>
<evidence type="ECO:0000256" key="1">
    <source>
        <dbReference type="ARBA" id="ARBA00000085"/>
    </source>
</evidence>
<dbReference type="InterPro" id="IPR011006">
    <property type="entry name" value="CheY-like_superfamily"/>
</dbReference>
<dbReference type="PANTHER" id="PTHR43719:SF35">
    <property type="entry name" value="HISTIDINE KINASE 2"/>
    <property type="match status" value="1"/>
</dbReference>
<reference evidence="6 7" key="1">
    <citation type="journal article" date="2021" name="BMC Genomics">
        <title>Datura genome reveals duplications of psychoactive alkaloid biosynthetic genes and high mutation rate following tissue culture.</title>
        <authorList>
            <person name="Rajewski A."/>
            <person name="Carter-House D."/>
            <person name="Stajich J."/>
            <person name="Litt A."/>
        </authorList>
    </citation>
    <scope>NUCLEOTIDE SEQUENCE [LARGE SCALE GENOMIC DNA]</scope>
    <source>
        <strain evidence="6">AR-01</strain>
    </source>
</reference>
<protein>
    <recommendedName>
        <fullName evidence="2">histidine kinase</fullName>
        <ecNumber evidence="2">2.7.13.3</ecNumber>
    </recommendedName>
</protein>
<accession>A0ABS8V178</accession>
<gene>
    <name evidence="6" type="primary">AHK2_2</name>
    <name evidence="6" type="ORF">HAX54_024586</name>
</gene>
<name>A0ABS8V178_DATST</name>
<evidence type="ECO:0000313" key="6">
    <source>
        <dbReference type="EMBL" id="MCD9639840.1"/>
    </source>
</evidence>
<keyword evidence="6" id="KW-0808">Transferase</keyword>
<dbReference type="SUPFAM" id="SSF52172">
    <property type="entry name" value="CheY-like"/>
    <property type="match status" value="1"/>
</dbReference>
<dbReference type="EC" id="2.7.13.3" evidence="2"/>
<dbReference type="PANTHER" id="PTHR43719">
    <property type="entry name" value="TWO-COMPONENT HISTIDINE KINASE"/>
    <property type="match status" value="1"/>
</dbReference>
<evidence type="ECO:0000313" key="7">
    <source>
        <dbReference type="Proteomes" id="UP000823775"/>
    </source>
</evidence>
<dbReference type="Pfam" id="PF00072">
    <property type="entry name" value="Response_reg"/>
    <property type="match status" value="1"/>
</dbReference>
<dbReference type="InterPro" id="IPR000836">
    <property type="entry name" value="PRTase_dom"/>
</dbReference>
<evidence type="ECO:0000256" key="4">
    <source>
        <dbReference type="PROSITE-ProRule" id="PRU00169"/>
    </source>
</evidence>
<comment type="catalytic activity">
    <reaction evidence="1">
        <text>ATP + protein L-histidine = ADP + protein N-phospho-L-histidine.</text>
        <dbReference type="EC" id="2.7.13.3"/>
    </reaction>
</comment>
<evidence type="ECO:0000256" key="3">
    <source>
        <dbReference type="ARBA" id="ARBA00022553"/>
    </source>
</evidence>
<keyword evidence="3 4" id="KW-0597">Phosphoprotein</keyword>
<proteinExistence type="predicted"/>
<dbReference type="InterPro" id="IPR001789">
    <property type="entry name" value="Sig_transdc_resp-reg_receiver"/>
</dbReference>
<sequence length="244" mass="27402">MSSTERDELKSAGIVDHVLAKPVRLSGLITCFQEAIGYRNKKQVTRGKPSILGSLLTGKHILVVDDNVINRRVAEGALKKYGAIVTCVDSGRLLAHLNPPHKFDACFMDLQMPEMNWTTRQVRNLENKYNEKVDSGELLPSMCAKVAHWHTPILAMTADVIQATNEECMKCGMDDYVSKPLEEGKIYSAVARFFKSVPLLVVENESRCPDSWLPLLLLDDLAAHPKHLHLPFELLYSIKIDLQH</sequence>
<dbReference type="Gene3D" id="3.40.50.2300">
    <property type="match status" value="1"/>
</dbReference>
<organism evidence="6 7">
    <name type="scientific">Datura stramonium</name>
    <name type="common">Jimsonweed</name>
    <name type="synonym">Common thornapple</name>
    <dbReference type="NCBI Taxonomy" id="4076"/>
    <lineage>
        <taxon>Eukaryota</taxon>
        <taxon>Viridiplantae</taxon>
        <taxon>Streptophyta</taxon>
        <taxon>Embryophyta</taxon>
        <taxon>Tracheophyta</taxon>
        <taxon>Spermatophyta</taxon>
        <taxon>Magnoliopsida</taxon>
        <taxon>eudicotyledons</taxon>
        <taxon>Gunneridae</taxon>
        <taxon>Pentapetalae</taxon>
        <taxon>asterids</taxon>
        <taxon>lamiids</taxon>
        <taxon>Solanales</taxon>
        <taxon>Solanaceae</taxon>
        <taxon>Solanoideae</taxon>
        <taxon>Datureae</taxon>
        <taxon>Datura</taxon>
    </lineage>
</organism>
<feature type="domain" description="Response regulatory" evidence="5">
    <location>
        <begin position="60"/>
        <end position="194"/>
    </location>
</feature>
<dbReference type="SMART" id="SM00448">
    <property type="entry name" value="REC"/>
    <property type="match status" value="1"/>
</dbReference>
<evidence type="ECO:0000256" key="2">
    <source>
        <dbReference type="ARBA" id="ARBA00012438"/>
    </source>
</evidence>
<dbReference type="CDD" id="cd17546">
    <property type="entry name" value="REC_hyHK_CKI1_RcsC-like"/>
    <property type="match status" value="1"/>
</dbReference>
<dbReference type="EMBL" id="JACEIK010002996">
    <property type="protein sequence ID" value="MCD9639840.1"/>
    <property type="molecule type" value="Genomic_DNA"/>
</dbReference>
<keyword evidence="7" id="KW-1185">Reference proteome</keyword>
<dbReference type="InterPro" id="IPR050956">
    <property type="entry name" value="2C_system_His_kinase"/>
</dbReference>
<dbReference type="GO" id="GO:0016301">
    <property type="term" value="F:kinase activity"/>
    <property type="evidence" value="ECO:0007669"/>
    <property type="project" value="UniProtKB-KW"/>
</dbReference>
<dbReference type="PROSITE" id="PS50110">
    <property type="entry name" value="RESPONSE_REGULATORY"/>
    <property type="match status" value="1"/>
</dbReference>
<keyword evidence="6" id="KW-0418">Kinase</keyword>
<evidence type="ECO:0000259" key="5">
    <source>
        <dbReference type="PROSITE" id="PS50110"/>
    </source>
</evidence>
<dbReference type="CDD" id="cd06223">
    <property type="entry name" value="PRTases_typeI"/>
    <property type="match status" value="1"/>
</dbReference>
<dbReference type="Proteomes" id="UP000823775">
    <property type="component" value="Unassembled WGS sequence"/>
</dbReference>
<feature type="modified residue" description="4-aspartylphosphate" evidence="4">
    <location>
        <position position="109"/>
    </location>
</feature>